<keyword evidence="3" id="KW-1185">Reference proteome</keyword>
<sequence>EVEEKYRTALIKEIKRFLLVTIRENYFQEYLRQIHEDTYWFCEDKFEKIYPLSEYENSIGNIQIKNEESLSETTSSDQEQNQEINEGSQDIVDFDQQLTTLLEETRAEITPQDTEESDQIDLNNTSLGSLSKYQEINNKINQNNELIRELQQIGITMNEWGNLLIDDEEEDDGAGVTIPEN</sequence>
<accession>A0A9N9N2G7</accession>
<proteinExistence type="predicted"/>
<dbReference type="EMBL" id="CAJVPL010017031">
    <property type="protein sequence ID" value="CAG8697475.1"/>
    <property type="molecule type" value="Genomic_DNA"/>
</dbReference>
<gene>
    <name evidence="2" type="ORF">AGERDE_LOCUS13340</name>
</gene>
<feature type="compositionally biased region" description="Polar residues" evidence="1">
    <location>
        <begin position="71"/>
        <end position="88"/>
    </location>
</feature>
<reference evidence="2" key="1">
    <citation type="submission" date="2021-06" db="EMBL/GenBank/DDBJ databases">
        <authorList>
            <person name="Kallberg Y."/>
            <person name="Tangrot J."/>
            <person name="Rosling A."/>
        </authorList>
    </citation>
    <scope>NUCLEOTIDE SEQUENCE</scope>
    <source>
        <strain evidence="2">MT106</strain>
    </source>
</reference>
<evidence type="ECO:0000313" key="2">
    <source>
        <dbReference type="EMBL" id="CAG8697475.1"/>
    </source>
</evidence>
<feature type="non-terminal residue" evidence="2">
    <location>
        <position position="1"/>
    </location>
</feature>
<comment type="caution">
    <text evidence="2">The sequence shown here is derived from an EMBL/GenBank/DDBJ whole genome shotgun (WGS) entry which is preliminary data.</text>
</comment>
<dbReference type="AlphaFoldDB" id="A0A9N9N2G7"/>
<name>A0A9N9N2G7_9GLOM</name>
<evidence type="ECO:0000256" key="1">
    <source>
        <dbReference type="SAM" id="MobiDB-lite"/>
    </source>
</evidence>
<evidence type="ECO:0000313" key="3">
    <source>
        <dbReference type="Proteomes" id="UP000789831"/>
    </source>
</evidence>
<feature type="non-terminal residue" evidence="2">
    <location>
        <position position="181"/>
    </location>
</feature>
<organism evidence="2 3">
    <name type="scientific">Ambispora gerdemannii</name>
    <dbReference type="NCBI Taxonomy" id="144530"/>
    <lineage>
        <taxon>Eukaryota</taxon>
        <taxon>Fungi</taxon>
        <taxon>Fungi incertae sedis</taxon>
        <taxon>Mucoromycota</taxon>
        <taxon>Glomeromycotina</taxon>
        <taxon>Glomeromycetes</taxon>
        <taxon>Archaeosporales</taxon>
        <taxon>Ambisporaceae</taxon>
        <taxon>Ambispora</taxon>
    </lineage>
</organism>
<dbReference type="Proteomes" id="UP000789831">
    <property type="component" value="Unassembled WGS sequence"/>
</dbReference>
<feature type="region of interest" description="Disordered" evidence="1">
    <location>
        <begin position="69"/>
        <end position="89"/>
    </location>
</feature>
<protein>
    <submittedName>
        <fullName evidence="2">4632_t:CDS:1</fullName>
    </submittedName>
</protein>